<dbReference type="KEGG" id="vti:CEQ48_03750"/>
<dbReference type="SUPFAM" id="SSF48371">
    <property type="entry name" value="ARM repeat"/>
    <property type="match status" value="1"/>
</dbReference>
<dbReference type="PANTHER" id="PTHR48182:SF2">
    <property type="entry name" value="PROTEIN SERAC1"/>
    <property type="match status" value="1"/>
</dbReference>
<keyword evidence="3" id="KW-0256">Endoplasmic reticulum</keyword>
<reference evidence="5 6" key="2">
    <citation type="submission" date="2017-06" db="EMBL/GenBank/DDBJ databases">
        <title>Complete genome sequence of Vibrio sp. 2521-89, a close relative of Vibrio cholerae isolated from lake water in New Mexico, USA.</title>
        <authorList>
            <person name="Liang K."/>
            <person name="Orata F.D."/>
            <person name="Winkjer N.S."/>
            <person name="Tarr C.L."/>
            <person name="Boucher Y."/>
        </authorList>
    </citation>
    <scope>NUCLEOTIDE SEQUENCE [LARGE SCALE GENOMIC DNA]</scope>
    <source>
        <strain evidence="5 6">2521-89</strain>
    </source>
</reference>
<dbReference type="Proteomes" id="UP000198371">
    <property type="component" value="Chromosome 2"/>
</dbReference>
<dbReference type="Gene3D" id="3.40.50.1820">
    <property type="entry name" value="alpha/beta hydrolase"/>
    <property type="match status" value="1"/>
</dbReference>
<dbReference type="GO" id="GO:0016020">
    <property type="term" value="C:membrane"/>
    <property type="evidence" value="ECO:0007669"/>
    <property type="project" value="UniProtKB-SubCell"/>
</dbReference>
<sequence length="1299" mass="146420">MGKKIILVHGLGGSSDGTWGRFPEFLEQDADLDYSIVSYGYQSPHIIKQFYQRAPSILNIANGLLTDIKTRCDLDNDEIILAGHSLGGLVVKKLLLRMKDKKINHKIRKVCFFDVPHDGSGFANVGKYISFRNRHLKSLCRDSSELDDLNDQWVDSELDNALEIMSIIAANDDIVSSSSSKSIFRHHQVETINDVDHRSIVKPESMESSSYIVFKKFILEEHTVNRYKNTASRDLEDWKSVERNHSYHYATDENRTKDFESFVAAINLERAVIRLTGASGLGKTRLLLEAIDVSTSIDDSCVLIFNAPGYDTIIKESIRAMVEDRVHGLVVIENCNIDLHNHLAKEVNKTDCLLKLVTVGYSDEQVDESIHIQLSPLSDEAIKQVLSPILVGMDSRDVERVARFAQGYPLMATLIAGQYQKEGRLLGSIESSSVVRKLIDGDGGITDVEKGMLSACSLFDVFGTAEGTAGEEAKYIAEYVAGSDLKTFDRVLKIFTSRQIINRAGRYARLVPKPLALTLASEWWEETSYDRQKQLIDTLPDSLMQSFCTQASYLDDQPSVQRFSDRLFGGQSPFVQAEELLTERGSKLFRAFVEVNPESTSDALYRVLSGYSHEQLQAIDGDTRRNLVWALEKLCFHADVFEKSAWCMLLLASAENESWSNNATGMFSQLFRVHLSGTQAKPSIRFDILKRAIAVNQTDIDIVVLEALGQAISTYGGTRTIGAEYQGTKAPLEEWRPELWQDIFDFWQQAFDLMLVLFERGDAQKEKVLSDIGHSIRGFVARGRIEMLDSAIRKIVSINGCYWPEALDSVKNTFEYDSEDIKQEATDALNNWLKLLSPDEAELPEKLKILVTNPPWEHHKGEDGHYVDVAAENAKALATELSHNIEELLPHLGLLLQGEQKQSYAFGHQLAHDLTDVVPILGLALECLEAIEKPNSRLVLGLYRGLFEQSQELWQENIDRLVADEKLVQFYPDFIRTGDIKKAHLDNLLELIQRGVLSPNSANALSYGSVTDSIEPDVMAGFCLQLADLGEQASWSALNVIYMYCFSNKDSVNELRDQLKYLVTAVPLHKEQENSVTDTHHWYDMAEKLLKERDEELAVALTNQLIAASKFGLNHGDIWSYTKPLMLSLMSDYGDVIWPIFGEAIVRAEGMDKYWLQQLLDRETSLVRNVPSVFSVIPVESVMEWCLKQPDIGPVFVARCLNVIETVDEMQQPSALFIALLENFGNDQRVANELSANMGTRGWSGSLVPYLESDKAALSHLVEHENSNVRHWVKDHIAYINRQIIEESKRDEEHGFGLY</sequence>
<gene>
    <name evidence="5" type="ORF">CEQ48_03750</name>
</gene>
<comment type="subcellular location">
    <subcellularLocation>
        <location evidence="1">Endoplasmic reticulum</location>
    </subcellularLocation>
    <subcellularLocation>
        <location evidence="2">Membrane</location>
    </subcellularLocation>
</comment>
<dbReference type="RefSeq" id="WP_089070292.1">
    <property type="nucleotide sequence ID" value="NZ_CP022352.1"/>
</dbReference>
<evidence type="ECO:0008006" key="7">
    <source>
        <dbReference type="Google" id="ProtNLM"/>
    </source>
</evidence>
<reference evidence="6" key="1">
    <citation type="journal article" date="2017" name="Genome Announc.">
        <title>Complete Genome Sequence of Vibrio sp. Strain 2521-89, a Close Relative of Vibrio cholerae Isolated from Lake Water in New Mexico, USA.</title>
        <authorList>
            <person name="Liang K."/>
            <person name="Orata F.D."/>
            <person name="Winkjer N.S."/>
            <person name="Rowe L.A."/>
            <person name="Tarr C.L."/>
            <person name="Boucher Y."/>
        </authorList>
    </citation>
    <scope>NUCLEOTIDE SEQUENCE [LARGE SCALE GENOMIC DNA]</scope>
    <source>
        <strain evidence="6">2521-89</strain>
    </source>
</reference>
<name>A0AAU8WBI2_9VIBR</name>
<keyword evidence="4" id="KW-0472">Membrane</keyword>
<evidence type="ECO:0000256" key="1">
    <source>
        <dbReference type="ARBA" id="ARBA00004240"/>
    </source>
</evidence>
<dbReference type="PANTHER" id="PTHR48182">
    <property type="entry name" value="PROTEIN SERAC1"/>
    <property type="match status" value="1"/>
</dbReference>
<dbReference type="EMBL" id="CP022352">
    <property type="protein sequence ID" value="ASK53921.1"/>
    <property type="molecule type" value="Genomic_DNA"/>
</dbReference>
<dbReference type="SUPFAM" id="SSF53474">
    <property type="entry name" value="alpha/beta-Hydrolases"/>
    <property type="match status" value="1"/>
</dbReference>
<evidence type="ECO:0000313" key="6">
    <source>
        <dbReference type="Proteomes" id="UP000198371"/>
    </source>
</evidence>
<accession>A0AAU8WBI2</accession>
<protein>
    <recommendedName>
        <fullName evidence="7">Alpha/beta hydrolase</fullName>
    </recommendedName>
</protein>
<evidence type="ECO:0000313" key="5">
    <source>
        <dbReference type="EMBL" id="ASK53921.1"/>
    </source>
</evidence>
<keyword evidence="6" id="KW-1185">Reference proteome</keyword>
<proteinExistence type="predicted"/>
<evidence type="ECO:0000256" key="2">
    <source>
        <dbReference type="ARBA" id="ARBA00004370"/>
    </source>
</evidence>
<dbReference type="InterPro" id="IPR029058">
    <property type="entry name" value="AB_hydrolase_fold"/>
</dbReference>
<dbReference type="InterPro" id="IPR052374">
    <property type="entry name" value="SERAC1"/>
</dbReference>
<evidence type="ECO:0000256" key="3">
    <source>
        <dbReference type="ARBA" id="ARBA00022824"/>
    </source>
</evidence>
<evidence type="ECO:0000256" key="4">
    <source>
        <dbReference type="ARBA" id="ARBA00023136"/>
    </source>
</evidence>
<dbReference type="InterPro" id="IPR016024">
    <property type="entry name" value="ARM-type_fold"/>
</dbReference>
<organism evidence="5 6">
    <name type="scientific">Vibrio tarriae</name>
    <dbReference type="NCBI Taxonomy" id="2014742"/>
    <lineage>
        <taxon>Bacteria</taxon>
        <taxon>Pseudomonadati</taxon>
        <taxon>Pseudomonadota</taxon>
        <taxon>Gammaproteobacteria</taxon>
        <taxon>Vibrionales</taxon>
        <taxon>Vibrionaceae</taxon>
        <taxon>Vibrio</taxon>
    </lineage>
</organism>